<sequence>MADKHISVLEFLFGGGLIETLIVIILFLIGLAVCYFFVVRVLKLNKENKVDPYLIKNINDMLSEARVDAAIDFCRRDDSPEARCIEKGLSRVGRPISEISNAMETQAQVEVHYAEKYVNYLASFSGIAPILGSIGSVIAFASIFSGMSHTSIDSQQVMSAAFYKALSPALVGLIVGFLAYIFNNYLVAKIDYMVMKIQYHTNEFLDVINKPA</sequence>
<evidence type="ECO:0000313" key="10">
    <source>
        <dbReference type="Proteomes" id="UP000191112"/>
    </source>
</evidence>
<evidence type="ECO:0000256" key="2">
    <source>
        <dbReference type="ARBA" id="ARBA00022475"/>
    </source>
</evidence>
<feature type="transmembrane region" description="Helical" evidence="7">
    <location>
        <begin position="165"/>
        <end position="187"/>
    </location>
</feature>
<comment type="subcellular location">
    <subcellularLocation>
        <location evidence="1">Cell membrane</location>
        <topology evidence="1">Multi-pass membrane protein</topology>
    </subcellularLocation>
    <subcellularLocation>
        <location evidence="6">Membrane</location>
        <topology evidence="6">Multi-pass membrane protein</topology>
    </subcellularLocation>
</comment>
<evidence type="ECO:0000256" key="3">
    <source>
        <dbReference type="ARBA" id="ARBA00022692"/>
    </source>
</evidence>
<dbReference type="GO" id="GO:0017038">
    <property type="term" value="P:protein import"/>
    <property type="evidence" value="ECO:0007669"/>
    <property type="project" value="TreeGrafter"/>
</dbReference>
<dbReference type="InterPro" id="IPR002898">
    <property type="entry name" value="MotA_ExbB_proton_chnl"/>
</dbReference>
<dbReference type="GO" id="GO:0005886">
    <property type="term" value="C:plasma membrane"/>
    <property type="evidence" value="ECO:0007669"/>
    <property type="project" value="UniProtKB-SubCell"/>
</dbReference>
<dbReference type="RefSeq" id="WP_079666421.1">
    <property type="nucleotide sequence ID" value="NZ_FUYZ01000003.1"/>
</dbReference>
<keyword evidence="10" id="KW-1185">Reference proteome</keyword>
<evidence type="ECO:0000256" key="6">
    <source>
        <dbReference type="RuleBase" id="RU004057"/>
    </source>
</evidence>
<keyword evidence="4 7" id="KW-1133">Transmembrane helix</keyword>
<dbReference type="Pfam" id="PF01618">
    <property type="entry name" value="MotA_ExbB"/>
    <property type="match status" value="1"/>
</dbReference>
<keyword evidence="2" id="KW-1003">Cell membrane</keyword>
<protein>
    <submittedName>
        <fullName evidence="9">Biopolymer transport protein ExbB</fullName>
    </submittedName>
</protein>
<proteinExistence type="inferred from homology"/>
<keyword evidence="6" id="KW-0813">Transport</keyword>
<evidence type="ECO:0000313" key="9">
    <source>
        <dbReference type="EMBL" id="SKB79469.1"/>
    </source>
</evidence>
<dbReference type="OrthoDB" id="4045at2"/>
<keyword evidence="5 7" id="KW-0472">Membrane</keyword>
<dbReference type="PANTHER" id="PTHR30625">
    <property type="entry name" value="PROTEIN TOLQ"/>
    <property type="match status" value="1"/>
</dbReference>
<keyword evidence="3 7" id="KW-0812">Transmembrane</keyword>
<dbReference type="PANTHER" id="PTHR30625:SF17">
    <property type="entry name" value="TOLQ-RELATED"/>
    <property type="match status" value="1"/>
</dbReference>
<organism evidence="9 10">
    <name type="scientific">Soonwooa buanensis</name>
    <dbReference type="NCBI Taxonomy" id="619805"/>
    <lineage>
        <taxon>Bacteria</taxon>
        <taxon>Pseudomonadati</taxon>
        <taxon>Bacteroidota</taxon>
        <taxon>Flavobacteriia</taxon>
        <taxon>Flavobacteriales</taxon>
        <taxon>Weeksellaceae</taxon>
        <taxon>Chryseobacterium group</taxon>
        <taxon>Soonwooa</taxon>
    </lineage>
</organism>
<name>A0A1T5E6F2_9FLAO</name>
<feature type="transmembrane region" description="Helical" evidence="7">
    <location>
        <begin position="12"/>
        <end position="39"/>
    </location>
</feature>
<evidence type="ECO:0000256" key="4">
    <source>
        <dbReference type="ARBA" id="ARBA00022989"/>
    </source>
</evidence>
<dbReference type="Proteomes" id="UP000191112">
    <property type="component" value="Unassembled WGS sequence"/>
</dbReference>
<gene>
    <name evidence="9" type="ORF">SAMN05660477_01145</name>
</gene>
<reference evidence="9 10" key="1">
    <citation type="submission" date="2017-02" db="EMBL/GenBank/DDBJ databases">
        <authorList>
            <person name="Peterson S.W."/>
        </authorList>
    </citation>
    <scope>NUCLEOTIDE SEQUENCE [LARGE SCALE GENOMIC DNA]</scope>
    <source>
        <strain evidence="9 10">DSM 22323</strain>
    </source>
</reference>
<keyword evidence="6" id="KW-0653">Protein transport</keyword>
<evidence type="ECO:0000256" key="5">
    <source>
        <dbReference type="ARBA" id="ARBA00023136"/>
    </source>
</evidence>
<evidence type="ECO:0000256" key="7">
    <source>
        <dbReference type="SAM" id="Phobius"/>
    </source>
</evidence>
<dbReference type="STRING" id="619805.SAMN05660477_01145"/>
<dbReference type="AlphaFoldDB" id="A0A1T5E6F2"/>
<comment type="similarity">
    <text evidence="6">Belongs to the exbB/tolQ family.</text>
</comment>
<dbReference type="EMBL" id="FUYZ01000003">
    <property type="protein sequence ID" value="SKB79469.1"/>
    <property type="molecule type" value="Genomic_DNA"/>
</dbReference>
<accession>A0A1T5E6F2</accession>
<evidence type="ECO:0000256" key="1">
    <source>
        <dbReference type="ARBA" id="ARBA00004651"/>
    </source>
</evidence>
<feature type="domain" description="MotA/TolQ/ExbB proton channel" evidence="8">
    <location>
        <begin position="78"/>
        <end position="198"/>
    </location>
</feature>
<feature type="transmembrane region" description="Helical" evidence="7">
    <location>
        <begin position="120"/>
        <end position="145"/>
    </location>
</feature>
<dbReference type="InterPro" id="IPR050790">
    <property type="entry name" value="ExbB/TolQ_transport"/>
</dbReference>
<evidence type="ECO:0000259" key="8">
    <source>
        <dbReference type="Pfam" id="PF01618"/>
    </source>
</evidence>